<keyword evidence="17" id="KW-1185">Reference proteome</keyword>
<dbReference type="GO" id="GO:0005886">
    <property type="term" value="C:plasma membrane"/>
    <property type="evidence" value="ECO:0007669"/>
    <property type="project" value="UniProtKB-SubCell"/>
</dbReference>
<dbReference type="SMART" id="SM00055">
    <property type="entry name" value="FCH"/>
    <property type="match status" value="1"/>
</dbReference>
<proteinExistence type="inferred from homology"/>
<keyword evidence="5" id="KW-1003">Cell membrane</keyword>
<dbReference type="PROSITE" id="PS51741">
    <property type="entry name" value="F_BAR"/>
    <property type="match status" value="1"/>
</dbReference>
<keyword evidence="8 11" id="KW-0175">Coiled coil</keyword>
<evidence type="ECO:0000256" key="5">
    <source>
        <dbReference type="ARBA" id="ARBA00022475"/>
    </source>
</evidence>
<feature type="compositionally biased region" description="Low complexity" evidence="13">
    <location>
        <begin position="403"/>
        <end position="416"/>
    </location>
</feature>
<keyword evidence="4 10" id="KW-0728">SH3 domain</keyword>
<feature type="region of interest" description="Disordered" evidence="13">
    <location>
        <begin position="403"/>
        <end position="449"/>
    </location>
</feature>
<dbReference type="Proteomes" id="UP001318040">
    <property type="component" value="Chromosome 5"/>
</dbReference>
<dbReference type="SUPFAM" id="SSF103657">
    <property type="entry name" value="BAR/IMD domain-like"/>
    <property type="match status" value="1"/>
</dbReference>
<dbReference type="SUPFAM" id="SSF50044">
    <property type="entry name" value="SH3-domain"/>
    <property type="match status" value="1"/>
</dbReference>
<evidence type="ECO:0000256" key="8">
    <source>
        <dbReference type="ARBA" id="ARBA00023054"/>
    </source>
</evidence>
<dbReference type="InterPro" id="IPR031160">
    <property type="entry name" value="F_BAR_dom"/>
</dbReference>
<accession>A0AAJ7SQJ1</accession>
<dbReference type="InterPro" id="IPR001060">
    <property type="entry name" value="FCH_dom"/>
</dbReference>
<dbReference type="GO" id="GO:0006897">
    <property type="term" value="P:endocytosis"/>
    <property type="evidence" value="ECO:0007669"/>
    <property type="project" value="UniProtKB-KW"/>
</dbReference>
<evidence type="ECO:0000256" key="4">
    <source>
        <dbReference type="ARBA" id="ARBA00022443"/>
    </source>
</evidence>
<dbReference type="InterPro" id="IPR027267">
    <property type="entry name" value="AH/BAR_dom_sf"/>
</dbReference>
<dbReference type="PANTHER" id="PTHR15735:SF12">
    <property type="entry name" value="CDC42-INTERACTING PROTEIN 4, ISOFORM B"/>
    <property type="match status" value="1"/>
</dbReference>
<dbReference type="Gene3D" id="2.30.30.40">
    <property type="entry name" value="SH3 Domains"/>
    <property type="match status" value="1"/>
</dbReference>
<comment type="subcellular location">
    <subcellularLocation>
        <location evidence="1">Cell membrane</location>
    </subcellularLocation>
    <subcellularLocation>
        <location evidence="2">Cytoplasm</location>
        <location evidence="2">Cell cortex</location>
    </subcellularLocation>
</comment>
<dbReference type="Gene3D" id="1.20.1270.60">
    <property type="entry name" value="Arfaptin homology (AH) domain/BAR domain"/>
    <property type="match status" value="1"/>
</dbReference>
<evidence type="ECO:0000259" key="15">
    <source>
        <dbReference type="PROSITE" id="PS51741"/>
    </source>
</evidence>
<name>A0AAJ7SQJ1_PETMA</name>
<dbReference type="InterPro" id="IPR036028">
    <property type="entry name" value="SH3-like_dom_sf"/>
</dbReference>
<organism evidence="17 18">
    <name type="scientific">Petromyzon marinus</name>
    <name type="common">Sea lamprey</name>
    <dbReference type="NCBI Taxonomy" id="7757"/>
    <lineage>
        <taxon>Eukaryota</taxon>
        <taxon>Metazoa</taxon>
        <taxon>Chordata</taxon>
        <taxon>Craniata</taxon>
        <taxon>Vertebrata</taxon>
        <taxon>Cyclostomata</taxon>
        <taxon>Hyperoartia</taxon>
        <taxon>Petromyzontiformes</taxon>
        <taxon>Petromyzontidae</taxon>
        <taxon>Petromyzon</taxon>
    </lineage>
</organism>
<evidence type="ECO:0000256" key="2">
    <source>
        <dbReference type="ARBA" id="ARBA00004544"/>
    </source>
</evidence>
<dbReference type="Pfam" id="PF25610">
    <property type="entry name" value="HR1_TOCA"/>
    <property type="match status" value="1"/>
</dbReference>
<sequence>MSWGMELWDQLDNVEKHTAWGLEFVDKLSKFAREKADIELAYAKQLRSLVKKYQPKKSSKEDDEIRYTYVCAMENLTNEVGDFAGQRELVAETLMGKVATELLRVHTMVKHERKTMLMDGKRHQQNLENCGKQLEVARRRYEREFREWEKAQQLLEKTESEGIKAEIDKAKQQAAQRQRAHDESKAEYAMLHSTFNDEQKKHYFTVMPSVLKSLQELDGQRVSAVGAALTITASREQEVLPIMSKCVEGMKKAADSVQPDTDAQRVIEAYKSGFQIPGDVAFEDLSQAGSHDLGASGKGKLILWPWKRTKGPPAEDFSHLPPEQRRKKLQHKMDELNRDIAKESDQSVALQKMRDVYTKNPQLGDTAILDPQIHENKLRLDKLKQELHKYETWMMEVDGKPLSRSISSRTSSYRVSQGPPESPTPTCGPSQPTSSESFDDEFDDDDDGVYEAEPQKQCRAAYAFPGDSDGTIAVAEGEALFVVEADAGQGWTLVKRQTGQAQGYVPTTYLLL</sequence>
<dbReference type="Gene3D" id="6.10.140.470">
    <property type="match status" value="1"/>
</dbReference>
<keyword evidence="9" id="KW-0472">Membrane</keyword>
<dbReference type="GeneID" id="116938986"/>
<evidence type="ECO:0000256" key="6">
    <source>
        <dbReference type="ARBA" id="ARBA00022490"/>
    </source>
</evidence>
<protein>
    <submittedName>
        <fullName evidence="18">Formin-binding protein 1-like isoform X2</fullName>
    </submittedName>
</protein>
<dbReference type="FunFam" id="1.20.1270.60:FF:000002">
    <property type="entry name" value="Formin-binding protein 1-like isoform 1"/>
    <property type="match status" value="1"/>
</dbReference>
<dbReference type="CDD" id="cd11911">
    <property type="entry name" value="SH3_CIP4-like"/>
    <property type="match status" value="1"/>
</dbReference>
<dbReference type="Pfam" id="PF00018">
    <property type="entry name" value="SH3_1"/>
    <property type="match status" value="1"/>
</dbReference>
<dbReference type="RefSeq" id="XP_032802682.1">
    <property type="nucleotide sequence ID" value="XM_032946791.1"/>
</dbReference>
<evidence type="ECO:0000259" key="16">
    <source>
        <dbReference type="PROSITE" id="PS51860"/>
    </source>
</evidence>
<comment type="similarity">
    <text evidence="3">Belongs to the FNBP1 family.</text>
</comment>
<evidence type="ECO:0000313" key="18">
    <source>
        <dbReference type="RefSeq" id="XP_032802682.1"/>
    </source>
</evidence>
<gene>
    <name evidence="18" type="primary">LOC116938986</name>
</gene>
<evidence type="ECO:0000256" key="10">
    <source>
        <dbReference type="PROSITE-ProRule" id="PRU00192"/>
    </source>
</evidence>
<dbReference type="GO" id="GO:0007165">
    <property type="term" value="P:signal transduction"/>
    <property type="evidence" value="ECO:0007669"/>
    <property type="project" value="InterPro"/>
</dbReference>
<feature type="domain" description="SH3" evidence="14">
    <location>
        <begin position="453"/>
        <end position="512"/>
    </location>
</feature>
<feature type="coiled-coil region" evidence="12">
    <location>
        <begin position="326"/>
        <end position="353"/>
    </location>
</feature>
<dbReference type="PROSITE" id="PS50002">
    <property type="entry name" value="SH3"/>
    <property type="match status" value="1"/>
</dbReference>
<feature type="domain" description="F-BAR" evidence="15">
    <location>
        <begin position="1"/>
        <end position="262"/>
    </location>
</feature>
<dbReference type="PROSITE" id="PS51860">
    <property type="entry name" value="REM_1"/>
    <property type="match status" value="1"/>
</dbReference>
<reference evidence="18" key="1">
    <citation type="submission" date="2025-08" db="UniProtKB">
        <authorList>
            <consortium name="RefSeq"/>
        </authorList>
    </citation>
    <scope>IDENTIFICATION</scope>
    <source>
        <tissue evidence="18">Sperm</tissue>
    </source>
</reference>
<evidence type="ECO:0000256" key="3">
    <source>
        <dbReference type="ARBA" id="ARBA00009426"/>
    </source>
</evidence>
<feature type="domain" description="REM-1" evidence="16">
    <location>
        <begin position="319"/>
        <end position="396"/>
    </location>
</feature>
<dbReference type="AlphaFoldDB" id="A0AAJ7SQJ1"/>
<evidence type="ECO:0000259" key="14">
    <source>
        <dbReference type="PROSITE" id="PS50002"/>
    </source>
</evidence>
<evidence type="ECO:0000256" key="9">
    <source>
        <dbReference type="ARBA" id="ARBA00023136"/>
    </source>
</evidence>
<evidence type="ECO:0000256" key="11">
    <source>
        <dbReference type="PROSITE-ProRule" id="PRU01077"/>
    </source>
</evidence>
<keyword evidence="7" id="KW-0254">Endocytosis</keyword>
<feature type="compositionally biased region" description="Acidic residues" evidence="13">
    <location>
        <begin position="437"/>
        <end position="449"/>
    </location>
</feature>
<dbReference type="InterPro" id="IPR057870">
    <property type="entry name" value="HR1_TOCA"/>
</dbReference>
<keyword evidence="6" id="KW-0963">Cytoplasm</keyword>
<dbReference type="SMART" id="SM00326">
    <property type="entry name" value="SH3"/>
    <property type="match status" value="1"/>
</dbReference>
<evidence type="ECO:0000256" key="1">
    <source>
        <dbReference type="ARBA" id="ARBA00004236"/>
    </source>
</evidence>
<evidence type="ECO:0000313" key="17">
    <source>
        <dbReference type="Proteomes" id="UP001318040"/>
    </source>
</evidence>
<dbReference type="InterPro" id="IPR001452">
    <property type="entry name" value="SH3_domain"/>
</dbReference>
<evidence type="ECO:0000256" key="7">
    <source>
        <dbReference type="ARBA" id="ARBA00022583"/>
    </source>
</evidence>
<evidence type="ECO:0000256" key="13">
    <source>
        <dbReference type="SAM" id="MobiDB-lite"/>
    </source>
</evidence>
<dbReference type="InterPro" id="IPR011072">
    <property type="entry name" value="HR1_rho-bd"/>
</dbReference>
<feature type="compositionally biased region" description="Polar residues" evidence="13">
    <location>
        <begin position="424"/>
        <end position="433"/>
    </location>
</feature>
<dbReference type="PANTHER" id="PTHR15735">
    <property type="entry name" value="FCH AND DOUBLE SH3 DOMAINS PROTEIN"/>
    <property type="match status" value="1"/>
</dbReference>
<feature type="coiled-coil region" evidence="12">
    <location>
        <begin position="131"/>
        <end position="187"/>
    </location>
</feature>
<dbReference type="Pfam" id="PF00611">
    <property type="entry name" value="FCH"/>
    <property type="match status" value="1"/>
</dbReference>
<evidence type="ECO:0000256" key="12">
    <source>
        <dbReference type="SAM" id="Coils"/>
    </source>
</evidence>
<dbReference type="GO" id="GO:0005938">
    <property type="term" value="C:cell cortex"/>
    <property type="evidence" value="ECO:0007669"/>
    <property type="project" value="UniProtKB-SubCell"/>
</dbReference>